<sequence>MIGHLPRPLGDMPGVVHGDALLVLGGASGMENRDEILAVSADGTVREVGRLPEPLRGHQAVRIGSAAIVIGGFTGETVATGFRLDLESFASRPIAPMPRGSAWFTAAESGGRIYVVGGFSIPEGYWPDIAVYDPQADRWEVVEDGFRDGPFPKAILGSNTVVAAGERILSFGGADTFDGGTMRANALDAAAAFDPATRSWTALPAGMEPREGLVGVTYGDKAYLVGGMRNAPEHSSPLVEEVDLATGSVTPFATLKEGRTAAACGVLGTTLVVAGGVTEGVANMTGTIEAISL</sequence>
<dbReference type="PANTHER" id="PTHR24412">
    <property type="entry name" value="KELCH PROTEIN"/>
    <property type="match status" value="1"/>
</dbReference>
<keyword evidence="2" id="KW-0677">Repeat</keyword>
<dbReference type="Pfam" id="PF24681">
    <property type="entry name" value="Kelch_KLHDC2_KLHL20_DRC7"/>
    <property type="match status" value="1"/>
</dbReference>
<name>A0A857C2Z0_9HYPH</name>
<dbReference type="AlphaFoldDB" id="A0A857C2Z0"/>
<accession>A0A857C2Z0</accession>
<dbReference type="SUPFAM" id="SSF117281">
    <property type="entry name" value="Kelch motif"/>
    <property type="match status" value="1"/>
</dbReference>
<evidence type="ECO:0008006" key="5">
    <source>
        <dbReference type="Google" id="ProtNLM"/>
    </source>
</evidence>
<proteinExistence type="predicted"/>
<protein>
    <recommendedName>
        <fullName evidence="5">N-acetylneuraminic acid mutarotase</fullName>
    </recommendedName>
</protein>
<dbReference type="Proteomes" id="UP000435648">
    <property type="component" value="Chromosome"/>
</dbReference>
<evidence type="ECO:0000256" key="1">
    <source>
        <dbReference type="ARBA" id="ARBA00022441"/>
    </source>
</evidence>
<dbReference type="Gene3D" id="2.120.10.80">
    <property type="entry name" value="Kelch-type beta propeller"/>
    <property type="match status" value="1"/>
</dbReference>
<organism evidence="3 4">
    <name type="scientific">Stappia indica</name>
    <dbReference type="NCBI Taxonomy" id="538381"/>
    <lineage>
        <taxon>Bacteria</taxon>
        <taxon>Pseudomonadati</taxon>
        <taxon>Pseudomonadota</taxon>
        <taxon>Alphaproteobacteria</taxon>
        <taxon>Hyphomicrobiales</taxon>
        <taxon>Stappiaceae</taxon>
        <taxon>Stappia</taxon>
    </lineage>
</organism>
<evidence type="ECO:0000313" key="3">
    <source>
        <dbReference type="EMBL" id="QGZ33221.1"/>
    </source>
</evidence>
<dbReference type="KEGG" id="siw:GH266_01085"/>
<evidence type="ECO:0000256" key="2">
    <source>
        <dbReference type="ARBA" id="ARBA00022737"/>
    </source>
</evidence>
<dbReference type="EMBL" id="CP046908">
    <property type="protein sequence ID" value="QGZ33221.1"/>
    <property type="molecule type" value="Genomic_DNA"/>
</dbReference>
<dbReference type="OrthoDB" id="198899at2"/>
<gene>
    <name evidence="3" type="ORF">GH266_01085</name>
</gene>
<evidence type="ECO:0000313" key="4">
    <source>
        <dbReference type="Proteomes" id="UP000435648"/>
    </source>
</evidence>
<dbReference type="InterPro" id="IPR015915">
    <property type="entry name" value="Kelch-typ_b-propeller"/>
</dbReference>
<keyword evidence="1" id="KW-0880">Kelch repeat</keyword>
<dbReference type="PANTHER" id="PTHR24412:SF489">
    <property type="entry name" value="RING FINGER DOMAIN AND KELCH REPEAT-CONTAINING PROTEIN DDB_G0271372"/>
    <property type="match status" value="1"/>
</dbReference>
<reference evidence="3 4" key="1">
    <citation type="submission" date="2019-12" db="EMBL/GenBank/DDBJ databases">
        <title>The genome of Stappia indica PHM037.</title>
        <authorList>
            <person name="Kacar D."/>
            <person name="Galan B."/>
            <person name="Canedo L."/>
            <person name="Rodriguez P."/>
            <person name="de la Calle F."/>
            <person name="Garcia J.L."/>
        </authorList>
    </citation>
    <scope>NUCLEOTIDE SEQUENCE [LARGE SCALE GENOMIC DNA]</scope>
    <source>
        <strain evidence="3 4">PHM037</strain>
    </source>
</reference>
<dbReference type="RefSeq" id="WP_158192246.1">
    <property type="nucleotide sequence ID" value="NZ_CP046908.1"/>
</dbReference>